<keyword evidence="4" id="KW-0804">Transcription</keyword>
<evidence type="ECO:0000256" key="2">
    <source>
        <dbReference type="ARBA" id="ARBA00023015"/>
    </source>
</evidence>
<evidence type="ECO:0000256" key="1">
    <source>
        <dbReference type="ARBA" id="ARBA00004123"/>
    </source>
</evidence>
<evidence type="ECO:0000256" key="3">
    <source>
        <dbReference type="ARBA" id="ARBA00023125"/>
    </source>
</evidence>
<evidence type="ECO:0000256" key="6">
    <source>
        <dbReference type="SAM" id="MobiDB-lite"/>
    </source>
</evidence>
<dbReference type="OrthoDB" id="4116913at2759"/>
<dbReference type="RefSeq" id="XP_001216148.1">
    <property type="nucleotide sequence ID" value="XM_001216148.1"/>
</dbReference>
<evidence type="ECO:0000313" key="8">
    <source>
        <dbReference type="EMBL" id="EAU31789.1"/>
    </source>
</evidence>
<dbReference type="InterPro" id="IPR050987">
    <property type="entry name" value="AtrR-like"/>
</dbReference>
<feature type="domain" description="Xylanolytic transcriptional activator regulatory" evidence="7">
    <location>
        <begin position="299"/>
        <end position="376"/>
    </location>
</feature>
<dbReference type="PANTHER" id="PTHR46910">
    <property type="entry name" value="TRANSCRIPTION FACTOR PDR1"/>
    <property type="match status" value="1"/>
</dbReference>
<dbReference type="InterPro" id="IPR007219">
    <property type="entry name" value="XnlR_reg_dom"/>
</dbReference>
<dbReference type="GO" id="GO:0003700">
    <property type="term" value="F:DNA-binding transcription factor activity"/>
    <property type="evidence" value="ECO:0007669"/>
    <property type="project" value="InterPro"/>
</dbReference>
<dbReference type="SMART" id="SM00906">
    <property type="entry name" value="Fungal_trans"/>
    <property type="match status" value="1"/>
</dbReference>
<name>Q0CFK7_ASPTN</name>
<dbReference type="GO" id="GO:0005634">
    <property type="term" value="C:nucleus"/>
    <property type="evidence" value="ECO:0007669"/>
    <property type="project" value="UniProtKB-SubCell"/>
</dbReference>
<dbReference type="Proteomes" id="UP000007963">
    <property type="component" value="Unassembled WGS sequence"/>
</dbReference>
<protein>
    <recommendedName>
        <fullName evidence="7">Xylanolytic transcriptional activator regulatory domain-containing protein</fullName>
    </recommendedName>
</protein>
<dbReference type="AlphaFoldDB" id="Q0CFK7"/>
<dbReference type="Pfam" id="PF04082">
    <property type="entry name" value="Fungal_trans"/>
    <property type="match status" value="1"/>
</dbReference>
<dbReference type="OMA" id="FLTAICH"/>
<proteinExistence type="predicted"/>
<dbReference type="STRING" id="341663.Q0CFK7"/>
<feature type="region of interest" description="Disordered" evidence="6">
    <location>
        <begin position="72"/>
        <end position="109"/>
    </location>
</feature>
<organism evidence="8 9">
    <name type="scientific">Aspergillus terreus (strain NIH 2624 / FGSC A1156)</name>
    <dbReference type="NCBI Taxonomy" id="341663"/>
    <lineage>
        <taxon>Eukaryota</taxon>
        <taxon>Fungi</taxon>
        <taxon>Dikarya</taxon>
        <taxon>Ascomycota</taxon>
        <taxon>Pezizomycotina</taxon>
        <taxon>Eurotiomycetes</taxon>
        <taxon>Eurotiomycetidae</taxon>
        <taxon>Eurotiales</taxon>
        <taxon>Aspergillaceae</taxon>
        <taxon>Aspergillus</taxon>
        <taxon>Aspergillus subgen. Circumdati</taxon>
    </lineage>
</organism>
<feature type="region of interest" description="Disordered" evidence="6">
    <location>
        <begin position="536"/>
        <end position="561"/>
    </location>
</feature>
<evidence type="ECO:0000256" key="5">
    <source>
        <dbReference type="ARBA" id="ARBA00023242"/>
    </source>
</evidence>
<dbReference type="GeneID" id="4323031"/>
<evidence type="ECO:0000313" key="9">
    <source>
        <dbReference type="Proteomes" id="UP000007963"/>
    </source>
</evidence>
<evidence type="ECO:0000256" key="4">
    <source>
        <dbReference type="ARBA" id="ARBA00023163"/>
    </source>
</evidence>
<dbReference type="HOGENOM" id="CLU_010813_0_1_1"/>
<comment type="subcellular location">
    <subcellularLocation>
        <location evidence="1">Nucleus</location>
    </subcellularLocation>
</comment>
<keyword evidence="2" id="KW-0805">Transcription regulation</keyword>
<dbReference type="EMBL" id="CH476604">
    <property type="protein sequence ID" value="EAU31789.1"/>
    <property type="molecule type" value="Genomic_DNA"/>
</dbReference>
<dbReference type="GO" id="GO:0003677">
    <property type="term" value="F:DNA binding"/>
    <property type="evidence" value="ECO:0007669"/>
    <property type="project" value="UniProtKB-KW"/>
</dbReference>
<accession>Q0CFK7</accession>
<dbReference type="PANTHER" id="PTHR46910:SF37">
    <property type="entry name" value="ZN(II)2CYS6 TRANSCRIPTION FACTOR (EUROFUNG)"/>
    <property type="match status" value="1"/>
</dbReference>
<sequence length="580" mass="64576">MNDMTKQCILPSQHDAAYWIALPASNQLNTVSLLLLDTLMADQPAPFQPNTRVIRRRRRKFLACDACSKRKLNKQEKRNSPSVSSSSGSSPHFNTRRSPRDPSSQTDTHLANTTNAKLHSPGLALRNICVFNGLPFFSSGGREWIKALVGEEVDLTQYKPPKQVSWIRPQAKPPTIPLPSEAVLRQGLEAYQSCLFFHIFPFIHPLLFEETIRAAYQEEHTLERSNADAKACVFAFVAAAPRFAKFLPNEAVAKTAEYAQAAYDLVPSLLADSGTLDGLQAVLLLCFHSQGVLGDMLSVELLLSTATRFVFHLGGHINPERPADVDSRPLTLRLHLRYLFWICYEFSQEYCMRTGVPPNFDSALCDLTLPKSSREVSNEATSGTCSPLFISFIELSKVESQIYRRLYSVPAQNQTDTELLRAIRDLDELLEEWKLSLPVHMRPSLTHRPTDVEDQPSSILQLKYHYCLTMIHQASGRCISWTQNTRGLGSSLAISTEASRSLLMIFACSEHSLHRWNLLFCLPYFTAAMDGGSAMASGSTLDSNAGPAREGLECGDTASGAEGNATSSRMILRTWRMVSV</sequence>
<dbReference type="VEuPathDB" id="FungiDB:ATEG_07527"/>
<dbReference type="eggNOG" id="ENOG502SKXY">
    <property type="taxonomic scope" value="Eukaryota"/>
</dbReference>
<reference evidence="9" key="1">
    <citation type="submission" date="2005-09" db="EMBL/GenBank/DDBJ databases">
        <title>Annotation of the Aspergillus terreus NIH2624 genome.</title>
        <authorList>
            <person name="Birren B.W."/>
            <person name="Lander E.S."/>
            <person name="Galagan J.E."/>
            <person name="Nusbaum C."/>
            <person name="Devon K."/>
            <person name="Henn M."/>
            <person name="Ma L.-J."/>
            <person name="Jaffe D.B."/>
            <person name="Butler J."/>
            <person name="Alvarez P."/>
            <person name="Gnerre S."/>
            <person name="Grabherr M."/>
            <person name="Kleber M."/>
            <person name="Mauceli E.W."/>
            <person name="Brockman W."/>
            <person name="Rounsley S."/>
            <person name="Young S.K."/>
            <person name="LaButti K."/>
            <person name="Pushparaj V."/>
            <person name="DeCaprio D."/>
            <person name="Crawford M."/>
            <person name="Koehrsen M."/>
            <person name="Engels R."/>
            <person name="Montgomery P."/>
            <person name="Pearson M."/>
            <person name="Howarth C."/>
            <person name="Larson L."/>
            <person name="Luoma S."/>
            <person name="White J."/>
            <person name="Alvarado L."/>
            <person name="Kodira C.D."/>
            <person name="Zeng Q."/>
            <person name="Oleary S."/>
            <person name="Yandava C."/>
            <person name="Denning D.W."/>
            <person name="Nierman W.C."/>
            <person name="Milne T."/>
            <person name="Madden K."/>
        </authorList>
    </citation>
    <scope>NUCLEOTIDE SEQUENCE [LARGE SCALE GENOMIC DNA]</scope>
    <source>
        <strain evidence="9">NIH 2624 / FGSC A1156</strain>
    </source>
</reference>
<dbReference type="CDD" id="cd12148">
    <property type="entry name" value="fungal_TF_MHR"/>
    <property type="match status" value="1"/>
</dbReference>
<keyword evidence="3" id="KW-0238">DNA-binding</keyword>
<keyword evidence="5" id="KW-0539">Nucleus</keyword>
<evidence type="ECO:0000259" key="7">
    <source>
        <dbReference type="SMART" id="SM00906"/>
    </source>
</evidence>
<gene>
    <name evidence="8" type="ORF">ATEG_07527</name>
</gene>
<dbReference type="GO" id="GO:0006351">
    <property type="term" value="P:DNA-templated transcription"/>
    <property type="evidence" value="ECO:0007669"/>
    <property type="project" value="InterPro"/>
</dbReference>
<dbReference type="GO" id="GO:0008270">
    <property type="term" value="F:zinc ion binding"/>
    <property type="evidence" value="ECO:0007669"/>
    <property type="project" value="InterPro"/>
</dbReference>
<feature type="compositionally biased region" description="Low complexity" evidence="6">
    <location>
        <begin position="80"/>
        <end position="91"/>
    </location>
</feature>